<sequence length="914" mass="104026">MKKILITSSAVLLCIIFLIYSIRVNASKNSTSSKNINANWKLVWSDEFDGDSIDKSKWNFVEGGGGFGNNELQYYTSRPENARVENGTLIITARREDYGGNKYTSAKLTTQGKGEWTYGKFEIRAKLPEGQGLWPAIWMMPSDMDMYGGWPSCGEIDIMENIGSEPNKVFGTLHYGNPWKYTGKDYYLPDGKKFSDDFHTFELEWLPGEFRWYVDGNLYQVQRHWYSRNLNEADSYTYPAPFDRDFYLQINLAVGGNLPGNPKDDSIFPKSFVIDYVRVYEYKGEYPQINYDYNTVRPTLEDGNYIYNGTFDKDVEGVDRIDGVDGSSYWRFNTLLGGEAIPSIEDGIFKAEILNPGSETYSVQLTQEPIFIEKGAKYRVSFDAKASKPRSIISKVTMVGGSWISYSGDTVINLTTEMKNYSYEFTMKNEADPFARLDFNIGKDDGIVYLDNVKLIKISDNINSDPNQNREPLKSGNYIYNGTFDQGKERLGFWKFEVSNRAKAIISTDNREVYVNIKNNGKSPDDIRLYQEGIKLPSNETYILSFNARSSQPRPLIVSIKSNDKYITKSLTLTREMEKYSFEFSTEDSSDNPYVLQFLFGNDPKDVYLDNIFLKKKAKPVVIDDTKEAIIEAENYHQMFGVLVGPCSDIGGGETVGYIDDGDWMDYIINVKKSGIYTVFFRVSGGFSDKIGKIDIISNGRILSSTDLKYTGSWDTYTTVKTTVELQEGEQILRIYANKGGFNLNYFKFIYGIVSENDDTSSNLIKNGNFDLGSEYWIHFKADWDGAYSVAAVENGEMKVTIYYEGPQFWSTQIAQSNLSILKGETYELSFDARSSVIRDIQVMIERNGGDYAKYFGPQTITLTPEMRRFNFVFTMNSETDEVAHIVFALGKIGDANIIGNHEVYLDNITLIKK</sequence>
<dbReference type="RefSeq" id="WP_008908713.1">
    <property type="nucleotide sequence ID" value="NZ_CAKP01000071.1"/>
</dbReference>
<dbReference type="Pfam" id="PF00722">
    <property type="entry name" value="Glyco_hydro_16"/>
    <property type="match status" value="1"/>
</dbReference>
<organism evidence="6 7">
    <name type="scientific">Caloramator australicus RC3</name>
    <dbReference type="NCBI Taxonomy" id="857293"/>
    <lineage>
        <taxon>Bacteria</taxon>
        <taxon>Bacillati</taxon>
        <taxon>Bacillota</taxon>
        <taxon>Clostridia</taxon>
        <taxon>Eubacteriales</taxon>
        <taxon>Clostridiaceae</taxon>
        <taxon>Caloramator</taxon>
    </lineage>
</organism>
<comment type="similarity">
    <text evidence="1">Belongs to the glycosyl hydrolase 16 family.</text>
</comment>
<name>I7K7D7_9CLOT</name>
<feature type="domain" description="GH16" evidence="5">
    <location>
        <begin position="25"/>
        <end position="285"/>
    </location>
</feature>
<keyword evidence="7" id="KW-1185">Reference proteome</keyword>
<keyword evidence="3" id="KW-0378">Hydrolase</keyword>
<dbReference type="InterPro" id="IPR050546">
    <property type="entry name" value="Glycosyl_Hydrlase_16"/>
</dbReference>
<evidence type="ECO:0000259" key="4">
    <source>
        <dbReference type="PROSITE" id="PS51175"/>
    </source>
</evidence>
<dbReference type="CDD" id="cd04080">
    <property type="entry name" value="CBM6_cellulase-like"/>
    <property type="match status" value="1"/>
</dbReference>
<dbReference type="PROSITE" id="PS51175">
    <property type="entry name" value="CBM6"/>
    <property type="match status" value="1"/>
</dbReference>
<dbReference type="GO" id="GO:0005975">
    <property type="term" value="P:carbohydrate metabolic process"/>
    <property type="evidence" value="ECO:0007669"/>
    <property type="project" value="InterPro"/>
</dbReference>
<feature type="domain" description="CBM6" evidence="4">
    <location>
        <begin position="629"/>
        <end position="750"/>
    </location>
</feature>
<dbReference type="InterPro" id="IPR000757">
    <property type="entry name" value="Beta-glucanase-like"/>
</dbReference>
<evidence type="ECO:0000313" key="6">
    <source>
        <dbReference type="EMBL" id="CCJ33444.1"/>
    </source>
</evidence>
<proteinExistence type="inferred from homology"/>
<dbReference type="Pfam" id="PF03422">
    <property type="entry name" value="CBM_6"/>
    <property type="match status" value="1"/>
</dbReference>
<gene>
    <name evidence="6" type="ORF">CAAU_1360</name>
</gene>
<dbReference type="EMBL" id="CAKP01000071">
    <property type="protein sequence ID" value="CCJ33444.1"/>
    <property type="molecule type" value="Genomic_DNA"/>
</dbReference>
<dbReference type="Proteomes" id="UP000007652">
    <property type="component" value="Unassembled WGS sequence"/>
</dbReference>
<evidence type="ECO:0000256" key="2">
    <source>
        <dbReference type="ARBA" id="ARBA00022729"/>
    </source>
</evidence>
<dbReference type="SUPFAM" id="SSF49899">
    <property type="entry name" value="Concanavalin A-like lectins/glucanases"/>
    <property type="match status" value="1"/>
</dbReference>
<keyword evidence="2" id="KW-0732">Signal</keyword>
<dbReference type="InterPro" id="IPR003305">
    <property type="entry name" value="CenC_carb-bd"/>
</dbReference>
<dbReference type="GO" id="GO:0004553">
    <property type="term" value="F:hydrolase activity, hydrolyzing O-glycosyl compounds"/>
    <property type="evidence" value="ECO:0007669"/>
    <property type="project" value="InterPro"/>
</dbReference>
<dbReference type="Gene3D" id="2.60.120.200">
    <property type="match status" value="1"/>
</dbReference>
<dbReference type="Gene3D" id="2.60.120.260">
    <property type="entry name" value="Galactose-binding domain-like"/>
    <property type="match status" value="4"/>
</dbReference>
<reference evidence="6 7" key="1">
    <citation type="journal article" date="2011" name="J. Bacteriol.">
        <title>Draft genome sequence of Caloramator australicus strain RC3T, a thermoanaerobe from the Great Artesian Basin of Australia.</title>
        <authorList>
            <person name="Ogg C.D."/>
            <person name="Patel B.K.C."/>
        </authorList>
    </citation>
    <scope>NUCLEOTIDE SEQUENCE [LARGE SCALE GENOMIC DNA]</scope>
    <source>
        <strain evidence="6 7">RC3</strain>
    </source>
</reference>
<dbReference type="AlphaFoldDB" id="I7K7D7"/>
<evidence type="ECO:0000256" key="1">
    <source>
        <dbReference type="ARBA" id="ARBA00006865"/>
    </source>
</evidence>
<dbReference type="GO" id="GO:0030246">
    <property type="term" value="F:carbohydrate binding"/>
    <property type="evidence" value="ECO:0007669"/>
    <property type="project" value="InterPro"/>
</dbReference>
<dbReference type="STRING" id="857293.CAAU_1360"/>
<evidence type="ECO:0000313" key="7">
    <source>
        <dbReference type="Proteomes" id="UP000007652"/>
    </source>
</evidence>
<dbReference type="InterPro" id="IPR008979">
    <property type="entry name" value="Galactose-bd-like_sf"/>
</dbReference>
<accession>I7K7D7</accession>
<dbReference type="Pfam" id="PF02018">
    <property type="entry name" value="CBM_4_9"/>
    <property type="match status" value="3"/>
</dbReference>
<dbReference type="PANTHER" id="PTHR10963:SF55">
    <property type="entry name" value="GLYCOSIDE HYDROLASE FAMILY 16 PROTEIN"/>
    <property type="match status" value="1"/>
</dbReference>
<dbReference type="PANTHER" id="PTHR10963">
    <property type="entry name" value="GLYCOSYL HYDROLASE-RELATED"/>
    <property type="match status" value="1"/>
</dbReference>
<protein>
    <submittedName>
        <fullName evidence="6">Endo-beta-1,3-glucanase</fullName>
    </submittedName>
</protein>
<dbReference type="OrthoDB" id="9809583at2"/>
<dbReference type="InterPro" id="IPR005084">
    <property type="entry name" value="CBM6"/>
</dbReference>
<dbReference type="PROSITE" id="PS51762">
    <property type="entry name" value="GH16_2"/>
    <property type="match status" value="1"/>
</dbReference>
<evidence type="ECO:0000259" key="5">
    <source>
        <dbReference type="PROSITE" id="PS51762"/>
    </source>
</evidence>
<dbReference type="SMART" id="SM00606">
    <property type="entry name" value="CBD_IV"/>
    <property type="match status" value="1"/>
</dbReference>
<dbReference type="CDD" id="cd08023">
    <property type="entry name" value="GH16_laminarinase_like"/>
    <property type="match status" value="1"/>
</dbReference>
<dbReference type="eggNOG" id="COG2273">
    <property type="taxonomic scope" value="Bacteria"/>
</dbReference>
<dbReference type="InterPro" id="IPR013320">
    <property type="entry name" value="ConA-like_dom_sf"/>
</dbReference>
<comment type="caution">
    <text evidence="6">The sequence shown here is derived from an EMBL/GenBank/DDBJ whole genome shotgun (WGS) entry which is preliminary data.</text>
</comment>
<dbReference type="SUPFAM" id="SSF49785">
    <property type="entry name" value="Galactose-binding domain-like"/>
    <property type="match status" value="4"/>
</dbReference>
<dbReference type="InterPro" id="IPR006584">
    <property type="entry name" value="Cellulose-bd_IV"/>
</dbReference>
<evidence type="ECO:0000256" key="3">
    <source>
        <dbReference type="ARBA" id="ARBA00022801"/>
    </source>
</evidence>